<sequence length="96" mass="10654">MLISSPFILLSSTHSSKLTLLIPLSHSAECPPIILSANYNNFHLLSLPIFSIYFLTSQPLLYAALGQLPSHLHISGTYWNQQKPLILLLSPLNCKP</sequence>
<reference evidence="1" key="2">
    <citation type="submission" date="2023-04" db="EMBL/GenBank/DDBJ databases">
        <authorList>
            <person name="Bruccoleri R.E."/>
            <person name="Oakeley E.J."/>
            <person name="Faust A.-M."/>
            <person name="Dessus-Babus S."/>
            <person name="Altorfer M."/>
            <person name="Burckhardt D."/>
            <person name="Oertli M."/>
            <person name="Naumann U."/>
            <person name="Petersen F."/>
            <person name="Wong J."/>
        </authorList>
    </citation>
    <scope>NUCLEOTIDE SEQUENCE</scope>
    <source>
        <strain evidence="1">GSM-AAB239-AS_SAM_17_03QT</strain>
        <tissue evidence="1">Leaf</tissue>
    </source>
</reference>
<evidence type="ECO:0000313" key="2">
    <source>
        <dbReference type="Proteomes" id="UP001140949"/>
    </source>
</evidence>
<dbReference type="AlphaFoldDB" id="A0AAX6E8L8"/>
<gene>
    <name evidence="1" type="ORF">M6B38_203365</name>
</gene>
<evidence type="ECO:0000313" key="1">
    <source>
        <dbReference type="EMBL" id="KAJ6800301.1"/>
    </source>
</evidence>
<protein>
    <submittedName>
        <fullName evidence="1">Uncharacterized protein</fullName>
    </submittedName>
</protein>
<accession>A0AAX6E8L8</accession>
<reference evidence="1" key="1">
    <citation type="journal article" date="2023" name="GigaByte">
        <title>Genome assembly of the bearded iris, Iris pallida Lam.</title>
        <authorList>
            <person name="Bruccoleri R.E."/>
            <person name="Oakeley E.J."/>
            <person name="Faust A.M.E."/>
            <person name="Altorfer M."/>
            <person name="Dessus-Babus S."/>
            <person name="Burckhardt D."/>
            <person name="Oertli M."/>
            <person name="Naumann U."/>
            <person name="Petersen F."/>
            <person name="Wong J."/>
        </authorList>
    </citation>
    <scope>NUCLEOTIDE SEQUENCE</scope>
    <source>
        <strain evidence="1">GSM-AAB239-AS_SAM_17_03QT</strain>
    </source>
</reference>
<dbReference type="Proteomes" id="UP001140949">
    <property type="component" value="Unassembled WGS sequence"/>
</dbReference>
<name>A0AAX6E8L8_IRIPA</name>
<keyword evidence="2" id="KW-1185">Reference proteome</keyword>
<dbReference type="EMBL" id="JANAVB010039017">
    <property type="protein sequence ID" value="KAJ6800301.1"/>
    <property type="molecule type" value="Genomic_DNA"/>
</dbReference>
<proteinExistence type="predicted"/>
<comment type="caution">
    <text evidence="1">The sequence shown here is derived from an EMBL/GenBank/DDBJ whole genome shotgun (WGS) entry which is preliminary data.</text>
</comment>
<organism evidence="1 2">
    <name type="scientific">Iris pallida</name>
    <name type="common">Sweet iris</name>
    <dbReference type="NCBI Taxonomy" id="29817"/>
    <lineage>
        <taxon>Eukaryota</taxon>
        <taxon>Viridiplantae</taxon>
        <taxon>Streptophyta</taxon>
        <taxon>Embryophyta</taxon>
        <taxon>Tracheophyta</taxon>
        <taxon>Spermatophyta</taxon>
        <taxon>Magnoliopsida</taxon>
        <taxon>Liliopsida</taxon>
        <taxon>Asparagales</taxon>
        <taxon>Iridaceae</taxon>
        <taxon>Iridoideae</taxon>
        <taxon>Irideae</taxon>
        <taxon>Iris</taxon>
    </lineage>
</organism>